<dbReference type="InterPro" id="IPR009080">
    <property type="entry name" value="tRNAsynth_Ia_anticodon-bd"/>
</dbReference>
<accession>A0A382IUR7</accession>
<dbReference type="GO" id="GO:0004812">
    <property type="term" value="F:aminoacyl-tRNA ligase activity"/>
    <property type="evidence" value="ECO:0007669"/>
    <property type="project" value="InterPro"/>
</dbReference>
<proteinExistence type="predicted"/>
<gene>
    <name evidence="3" type="ORF">METZ01_LOCUS255816</name>
</gene>
<dbReference type="SUPFAM" id="SSF47323">
    <property type="entry name" value="Anticodon-binding domain of a subclass of class I aminoacyl-tRNA synthetases"/>
    <property type="match status" value="1"/>
</dbReference>
<evidence type="ECO:0000256" key="1">
    <source>
        <dbReference type="SAM" id="MobiDB-lite"/>
    </source>
</evidence>
<reference evidence="3" key="1">
    <citation type="submission" date="2018-05" db="EMBL/GenBank/DDBJ databases">
        <authorList>
            <person name="Lanie J.A."/>
            <person name="Ng W.-L."/>
            <person name="Kazmierczak K.M."/>
            <person name="Andrzejewski T.M."/>
            <person name="Davidsen T.M."/>
            <person name="Wayne K.J."/>
            <person name="Tettelin H."/>
            <person name="Glass J.I."/>
            <person name="Rusch D."/>
            <person name="Podicherti R."/>
            <person name="Tsui H.-C.T."/>
            <person name="Winkler M.E."/>
        </authorList>
    </citation>
    <scope>NUCLEOTIDE SEQUENCE</scope>
</reference>
<sequence length="115" mass="13124">AHLNEESRGINSECSRISNGNGDKKNLVLRLAAFKFAAGLLGLLTSSPEKIRQEIFNLRKTELELDVKKIECLINDRNRARKNKDWARADQCRDELTQMGVILEDTPKGTEWKIK</sequence>
<dbReference type="GO" id="GO:0005524">
    <property type="term" value="F:ATP binding"/>
    <property type="evidence" value="ECO:0007669"/>
    <property type="project" value="InterPro"/>
</dbReference>
<dbReference type="Pfam" id="PF23493">
    <property type="entry name" value="CysS_C"/>
    <property type="match status" value="1"/>
</dbReference>
<protein>
    <recommendedName>
        <fullName evidence="2">Cysteinyl-tRNA ligase anticodon binding domain-containing protein</fullName>
    </recommendedName>
</protein>
<feature type="non-terminal residue" evidence="3">
    <location>
        <position position="1"/>
    </location>
</feature>
<dbReference type="AlphaFoldDB" id="A0A382IUR7"/>
<feature type="domain" description="Cysteinyl-tRNA ligase anticodon binding" evidence="2">
    <location>
        <begin position="71"/>
        <end position="112"/>
    </location>
</feature>
<evidence type="ECO:0000259" key="2">
    <source>
        <dbReference type="Pfam" id="PF23493"/>
    </source>
</evidence>
<dbReference type="GO" id="GO:0006418">
    <property type="term" value="P:tRNA aminoacylation for protein translation"/>
    <property type="evidence" value="ECO:0007669"/>
    <property type="project" value="InterPro"/>
</dbReference>
<organism evidence="3">
    <name type="scientific">marine metagenome</name>
    <dbReference type="NCBI Taxonomy" id="408172"/>
    <lineage>
        <taxon>unclassified sequences</taxon>
        <taxon>metagenomes</taxon>
        <taxon>ecological metagenomes</taxon>
    </lineage>
</organism>
<feature type="compositionally biased region" description="Polar residues" evidence="1">
    <location>
        <begin position="9"/>
        <end position="21"/>
    </location>
</feature>
<feature type="region of interest" description="Disordered" evidence="1">
    <location>
        <begin position="1"/>
        <end position="22"/>
    </location>
</feature>
<evidence type="ECO:0000313" key="3">
    <source>
        <dbReference type="EMBL" id="SVC02962.1"/>
    </source>
</evidence>
<dbReference type="InterPro" id="IPR056411">
    <property type="entry name" value="CysS_C"/>
</dbReference>
<dbReference type="Gene3D" id="1.20.120.1910">
    <property type="entry name" value="Cysteine-tRNA ligase, C-terminal anti-codon recognition domain"/>
    <property type="match status" value="1"/>
</dbReference>
<dbReference type="EMBL" id="UINC01069519">
    <property type="protein sequence ID" value="SVC02962.1"/>
    <property type="molecule type" value="Genomic_DNA"/>
</dbReference>
<name>A0A382IUR7_9ZZZZ</name>